<evidence type="ECO:0000313" key="1">
    <source>
        <dbReference type="EMBL" id="AGT09976.1"/>
    </source>
</evidence>
<dbReference type="Proteomes" id="UP000015480">
    <property type="component" value="Chromosome"/>
</dbReference>
<proteinExistence type="predicted"/>
<sequence length="104" mass="11366">MTNCGAVSAQTAPPFLKQTRMRMRDKMYIASSRTADERDLAILRRAVSGDSYSEISRDHGKGVSFSRVLVARIRDADLRESGEAASVVLAVYPAPIPRKVRAAA</sequence>
<dbReference type="STRING" id="1367847.JCM7686_2935"/>
<dbReference type="EMBL" id="CP006650">
    <property type="protein sequence ID" value="AGT09976.1"/>
    <property type="molecule type" value="Genomic_DNA"/>
</dbReference>
<accession>S5YXP4</accession>
<name>S5YXP4_PARAH</name>
<evidence type="ECO:0000313" key="2">
    <source>
        <dbReference type="Proteomes" id="UP000015480"/>
    </source>
</evidence>
<dbReference type="KEGG" id="pami:JCM7686_2935"/>
<dbReference type="PATRIC" id="fig|1367847.3.peg.2951"/>
<organism evidence="1 2">
    <name type="scientific">Paracoccus aminophilus JCM 7686</name>
    <dbReference type="NCBI Taxonomy" id="1367847"/>
    <lineage>
        <taxon>Bacteria</taxon>
        <taxon>Pseudomonadati</taxon>
        <taxon>Pseudomonadota</taxon>
        <taxon>Alphaproteobacteria</taxon>
        <taxon>Rhodobacterales</taxon>
        <taxon>Paracoccaceae</taxon>
        <taxon>Paracoccus</taxon>
    </lineage>
</organism>
<dbReference type="AlphaFoldDB" id="S5YXP4"/>
<dbReference type="HOGENOM" id="CLU_181510_0_0_5"/>
<protein>
    <submittedName>
        <fullName evidence="1">Uncharacterized protein</fullName>
    </submittedName>
</protein>
<gene>
    <name evidence="1" type="ORF">JCM7686_2935</name>
</gene>
<keyword evidence="2" id="KW-1185">Reference proteome</keyword>
<reference evidence="1 2" key="1">
    <citation type="journal article" date="2014" name="BMC Genomics">
        <title>Architecture and functions of a multipartite genome of the methylotrophic bacterium Paracoccus aminophilus JCM 7686, containing primary and secondary chromids.</title>
        <authorList>
            <person name="Dziewit L."/>
            <person name="Czarnecki J."/>
            <person name="Wibberg D."/>
            <person name="Radlinska M."/>
            <person name="Mrozek P."/>
            <person name="Szymczak M."/>
            <person name="Schluter A."/>
            <person name="Puhler A."/>
            <person name="Bartosik D."/>
        </authorList>
    </citation>
    <scope>NUCLEOTIDE SEQUENCE [LARGE SCALE GENOMIC DNA]</scope>
    <source>
        <strain evidence="1">JCM 7686</strain>
    </source>
</reference>